<sequence length="170" mass="18671">MPFPTEETAESRRAAGQLIHQARKRDRLSQRELAKRAGISETWLRGLTVGLRGEEPQRATDSIWVALAHATRVDVGELFATLGRAAPAGTSGGDTPTPPGDAEGSTEHVLGTRVGRVVYEIVEDIAGDDDLSAEERAELETALAERIRSDYTLFYAAKREEMQRRRGRDA</sequence>
<feature type="region of interest" description="Disordered" evidence="1">
    <location>
        <begin position="1"/>
        <end position="30"/>
    </location>
</feature>
<name>A0ABU7KGB0_9ACTN</name>
<dbReference type="Gene3D" id="1.10.260.40">
    <property type="entry name" value="lambda repressor-like DNA-binding domains"/>
    <property type="match status" value="1"/>
</dbReference>
<evidence type="ECO:0000259" key="2">
    <source>
        <dbReference type="PROSITE" id="PS50943"/>
    </source>
</evidence>
<feature type="compositionally biased region" description="Low complexity" evidence="1">
    <location>
        <begin position="85"/>
        <end position="95"/>
    </location>
</feature>
<accession>A0ABU7KGB0</accession>
<dbReference type="SUPFAM" id="SSF47413">
    <property type="entry name" value="lambda repressor-like DNA-binding domains"/>
    <property type="match status" value="1"/>
</dbReference>
<proteinExistence type="predicted"/>
<feature type="domain" description="HTH cro/C1-type" evidence="2">
    <location>
        <begin position="19"/>
        <end position="78"/>
    </location>
</feature>
<dbReference type="InterPro" id="IPR001387">
    <property type="entry name" value="Cro/C1-type_HTH"/>
</dbReference>
<dbReference type="InterPro" id="IPR010982">
    <property type="entry name" value="Lambda_DNA-bd_dom_sf"/>
</dbReference>
<evidence type="ECO:0000313" key="4">
    <source>
        <dbReference type="Proteomes" id="UP001356095"/>
    </source>
</evidence>
<keyword evidence="4" id="KW-1185">Reference proteome</keyword>
<protein>
    <submittedName>
        <fullName evidence="3">Helix-turn-helix transcriptional regulator</fullName>
    </submittedName>
</protein>
<evidence type="ECO:0000256" key="1">
    <source>
        <dbReference type="SAM" id="MobiDB-lite"/>
    </source>
</evidence>
<dbReference type="SMART" id="SM00530">
    <property type="entry name" value="HTH_XRE"/>
    <property type="match status" value="1"/>
</dbReference>
<dbReference type="RefSeq" id="WP_330095011.1">
    <property type="nucleotide sequence ID" value="NZ_JAUZMY010000045.1"/>
</dbReference>
<feature type="region of interest" description="Disordered" evidence="1">
    <location>
        <begin position="85"/>
        <end position="107"/>
    </location>
</feature>
<reference evidence="3 4" key="1">
    <citation type="submission" date="2023-08" db="EMBL/GenBank/DDBJ databases">
        <authorList>
            <person name="Girao M."/>
            <person name="Carvalho M.F."/>
        </authorList>
    </citation>
    <scope>NUCLEOTIDE SEQUENCE [LARGE SCALE GENOMIC DNA]</scope>
    <source>
        <strain evidence="3 4">CT-R113</strain>
    </source>
</reference>
<dbReference type="Proteomes" id="UP001356095">
    <property type="component" value="Unassembled WGS sequence"/>
</dbReference>
<comment type="caution">
    <text evidence="3">The sequence shown here is derived from an EMBL/GenBank/DDBJ whole genome shotgun (WGS) entry which is preliminary data.</text>
</comment>
<evidence type="ECO:0000313" key="3">
    <source>
        <dbReference type="EMBL" id="MEE2041250.1"/>
    </source>
</evidence>
<organism evidence="3 4">
    <name type="scientific">Nocardiopsis codii</name>
    <dbReference type="NCBI Taxonomy" id="3065942"/>
    <lineage>
        <taxon>Bacteria</taxon>
        <taxon>Bacillati</taxon>
        <taxon>Actinomycetota</taxon>
        <taxon>Actinomycetes</taxon>
        <taxon>Streptosporangiales</taxon>
        <taxon>Nocardiopsidaceae</taxon>
        <taxon>Nocardiopsis</taxon>
    </lineage>
</organism>
<dbReference type="CDD" id="cd00093">
    <property type="entry name" value="HTH_XRE"/>
    <property type="match status" value="1"/>
</dbReference>
<gene>
    <name evidence="3" type="ORF">Q8791_28900</name>
</gene>
<dbReference type="EMBL" id="JAUZMY010000045">
    <property type="protein sequence ID" value="MEE2041250.1"/>
    <property type="molecule type" value="Genomic_DNA"/>
</dbReference>
<dbReference type="PROSITE" id="PS50943">
    <property type="entry name" value="HTH_CROC1"/>
    <property type="match status" value="1"/>
</dbReference>